<dbReference type="OrthoDB" id="10266825at2759"/>
<accession>A0A7J5Z152</accession>
<organism evidence="1 2">
    <name type="scientific">Dissostichus mawsoni</name>
    <name type="common">Antarctic cod</name>
    <dbReference type="NCBI Taxonomy" id="36200"/>
    <lineage>
        <taxon>Eukaryota</taxon>
        <taxon>Metazoa</taxon>
        <taxon>Chordata</taxon>
        <taxon>Craniata</taxon>
        <taxon>Vertebrata</taxon>
        <taxon>Euteleostomi</taxon>
        <taxon>Actinopterygii</taxon>
        <taxon>Neopterygii</taxon>
        <taxon>Teleostei</taxon>
        <taxon>Neoteleostei</taxon>
        <taxon>Acanthomorphata</taxon>
        <taxon>Eupercaria</taxon>
        <taxon>Perciformes</taxon>
        <taxon>Notothenioidei</taxon>
        <taxon>Nototheniidae</taxon>
        <taxon>Dissostichus</taxon>
    </lineage>
</organism>
<gene>
    <name evidence="1" type="ORF">F7725_023421</name>
</gene>
<protein>
    <submittedName>
        <fullName evidence="1">Uncharacterized protein</fullName>
    </submittedName>
</protein>
<dbReference type="AlphaFoldDB" id="A0A7J5Z152"/>
<keyword evidence="2" id="KW-1185">Reference proteome</keyword>
<reference evidence="1 2" key="1">
    <citation type="submission" date="2020-03" db="EMBL/GenBank/DDBJ databases">
        <title>Dissostichus mawsoni Genome sequencing and assembly.</title>
        <authorList>
            <person name="Park H."/>
        </authorList>
    </citation>
    <scope>NUCLEOTIDE SEQUENCE [LARGE SCALE GENOMIC DNA]</scope>
    <source>
        <strain evidence="1">DM0001</strain>
        <tissue evidence="1">Muscle</tissue>
    </source>
</reference>
<sequence>MKAHTMPQQSGMNQSLFVSPRGILSTSFTPCSSSPTSRGRCCSTSRSRWPEDILEETLIIHSLLTGLTKIVEDKAGVNYMGQVNQALAVNNGGAGLIVFLLGDPSLLESGERRQDGAANPGRETRKCFKLKRREEEEWRTLSRLVDKTNEI</sequence>
<proteinExistence type="predicted"/>
<name>A0A7J5Z152_DISMA</name>
<dbReference type="EMBL" id="JAAKFY010000007">
    <property type="protein sequence ID" value="KAF3855366.1"/>
    <property type="molecule type" value="Genomic_DNA"/>
</dbReference>
<evidence type="ECO:0000313" key="1">
    <source>
        <dbReference type="EMBL" id="KAF3855366.1"/>
    </source>
</evidence>
<evidence type="ECO:0000313" key="2">
    <source>
        <dbReference type="Proteomes" id="UP000518266"/>
    </source>
</evidence>
<comment type="caution">
    <text evidence="1">The sequence shown here is derived from an EMBL/GenBank/DDBJ whole genome shotgun (WGS) entry which is preliminary data.</text>
</comment>
<dbReference type="Proteomes" id="UP000518266">
    <property type="component" value="Unassembled WGS sequence"/>
</dbReference>